<evidence type="ECO:0000313" key="2">
    <source>
        <dbReference type="EMBL" id="ACH59712.1"/>
    </source>
</evidence>
<dbReference type="EMBL" id="EU865371">
    <property type="protein sequence ID" value="ACH59714.1"/>
    <property type="molecule type" value="Genomic_DNA"/>
</dbReference>
<dbReference type="EMBL" id="EU865370">
    <property type="protein sequence ID" value="ACH59713.1"/>
    <property type="molecule type" value="Genomic_DNA"/>
</dbReference>
<evidence type="ECO:0000313" key="16">
    <source>
        <dbReference type="EMBL" id="ACH59726.1"/>
    </source>
</evidence>
<dbReference type="EMBL" id="EU865381">
    <property type="protein sequence ID" value="ACH59724.1"/>
    <property type="molecule type" value="Genomic_DNA"/>
</dbReference>
<evidence type="ECO:0000313" key="8">
    <source>
        <dbReference type="EMBL" id="ACH59718.1"/>
    </source>
</evidence>
<dbReference type="EMBL" id="EU865378">
    <property type="protein sequence ID" value="ACH59721.1"/>
    <property type="molecule type" value="Genomic_DNA"/>
</dbReference>
<evidence type="ECO:0000313" key="9">
    <source>
        <dbReference type="EMBL" id="ACH59719.1"/>
    </source>
</evidence>
<evidence type="ECO:0000313" key="1">
    <source>
        <dbReference type="EMBL" id="ACH59711.1"/>
    </source>
</evidence>
<evidence type="ECO:0000313" key="6">
    <source>
        <dbReference type="EMBL" id="ACH59716.1"/>
    </source>
</evidence>
<accession>C6F8D5</accession>
<evidence type="ECO:0000313" key="13">
    <source>
        <dbReference type="EMBL" id="ACH59723.1"/>
    </source>
</evidence>
<dbReference type="AlphaFoldDB" id="C6F8D5"/>
<evidence type="ECO:0000313" key="10">
    <source>
        <dbReference type="EMBL" id="ACH59720.1"/>
    </source>
</evidence>
<dbReference type="EMBL" id="EU865376">
    <property type="protein sequence ID" value="ACH59719.1"/>
    <property type="molecule type" value="Genomic_DNA"/>
</dbReference>
<reference evidence="1" key="1">
    <citation type="journal article" date="2009" name="Genetics">
        <title>Multilocus patterns of nucleotide diversity and divergence reveal positive selection at candidate genes related to cold hardiness in coastal Douglas Fir (Pseudotsuga menziesii var. menziesii).</title>
        <authorList>
            <person name="Eckert A.J."/>
            <person name="Wegrzyn J.L."/>
            <person name="Pande B."/>
            <person name="Jermstad K.D."/>
            <person name="Lee J.M."/>
            <person name="Liechty J.D."/>
            <person name="Tearse B.R."/>
            <person name="Krutovsky K.V."/>
            <person name="Neale D.B."/>
        </authorList>
    </citation>
    <scope>NUCLEOTIDE SEQUENCE</scope>
    <source>
        <strain evidence="1">22-2</strain>
        <strain evidence="2">22-3</strain>
        <strain evidence="3">22-4</strain>
        <strain evidence="4">24-2</strain>
        <strain evidence="5">24-3</strain>
        <strain evidence="6">24-4</strain>
        <strain evidence="7">26-2</strain>
        <strain evidence="8">26-4</strain>
        <strain evidence="9">28-1</strain>
        <strain evidence="10">28-3</strain>
        <strain evidence="11">28-4</strain>
        <strain evidence="12">30-1</strain>
        <strain evidence="13">30-3</strain>
        <strain evidence="14">32-2</strain>
        <strain evidence="15">32-3</strain>
        <strain evidence="16">32-4</strain>
    </source>
</reference>
<dbReference type="EMBL" id="EU865368">
    <property type="protein sequence ID" value="ACH59711.1"/>
    <property type="molecule type" value="Genomic_DNA"/>
</dbReference>
<dbReference type="EMBL" id="EU865369">
    <property type="protein sequence ID" value="ACH59712.1"/>
    <property type="molecule type" value="Genomic_DNA"/>
</dbReference>
<protein>
    <submittedName>
        <fullName evidence="1">Response regulator protein</fullName>
    </submittedName>
</protein>
<evidence type="ECO:0000313" key="12">
    <source>
        <dbReference type="EMBL" id="ACH59722.1"/>
    </source>
</evidence>
<evidence type="ECO:0000313" key="4">
    <source>
        <dbReference type="EMBL" id="ACH59714.1"/>
    </source>
</evidence>
<dbReference type="EMBL" id="EU865379">
    <property type="protein sequence ID" value="ACH59722.1"/>
    <property type="molecule type" value="Genomic_DNA"/>
</dbReference>
<evidence type="ECO:0000313" key="14">
    <source>
        <dbReference type="EMBL" id="ACH59724.1"/>
    </source>
</evidence>
<feature type="non-terminal residue" evidence="1">
    <location>
        <position position="1"/>
    </location>
</feature>
<dbReference type="EMBL" id="EU865383">
    <property type="protein sequence ID" value="ACH59726.1"/>
    <property type="molecule type" value="Genomic_DNA"/>
</dbReference>
<evidence type="ECO:0000313" key="7">
    <source>
        <dbReference type="EMBL" id="ACH59717.1"/>
    </source>
</evidence>
<dbReference type="EMBL" id="EU865373">
    <property type="protein sequence ID" value="ACH59716.1"/>
    <property type="molecule type" value="Genomic_DNA"/>
</dbReference>
<evidence type="ECO:0000313" key="3">
    <source>
        <dbReference type="EMBL" id="ACH59713.1"/>
    </source>
</evidence>
<evidence type="ECO:0000313" key="5">
    <source>
        <dbReference type="EMBL" id="ACH59715.1"/>
    </source>
</evidence>
<dbReference type="EMBL" id="EU865372">
    <property type="protein sequence ID" value="ACH59715.1"/>
    <property type="molecule type" value="Genomic_DNA"/>
</dbReference>
<name>C6F8D5_PSEMZ</name>
<evidence type="ECO:0000313" key="15">
    <source>
        <dbReference type="EMBL" id="ACH59725.1"/>
    </source>
</evidence>
<proteinExistence type="predicted"/>
<evidence type="ECO:0000313" key="11">
    <source>
        <dbReference type="EMBL" id="ACH59721.1"/>
    </source>
</evidence>
<dbReference type="EMBL" id="EU865375">
    <property type="protein sequence ID" value="ACH59718.1"/>
    <property type="molecule type" value="Genomic_DNA"/>
</dbReference>
<dbReference type="EMBL" id="EU865374">
    <property type="protein sequence ID" value="ACH59717.1"/>
    <property type="molecule type" value="Genomic_DNA"/>
</dbReference>
<dbReference type="EMBL" id="EU865380">
    <property type="protein sequence ID" value="ACH59723.1"/>
    <property type="molecule type" value="Genomic_DNA"/>
</dbReference>
<sequence>RIQRCLDEGAEDFIVKPVQRDDIKKITGHIKVSKPIATTAVCRKRKVSAVVLTGENSERRPRISGVTVA</sequence>
<dbReference type="EMBL" id="EU865382">
    <property type="protein sequence ID" value="ACH59725.1"/>
    <property type="molecule type" value="Genomic_DNA"/>
</dbReference>
<dbReference type="EMBL" id="EU865377">
    <property type="protein sequence ID" value="ACH59720.1"/>
    <property type="molecule type" value="Genomic_DNA"/>
</dbReference>
<organism evidence="1">
    <name type="scientific">Pseudotsuga menziesii</name>
    <name type="common">Douglas-fir</name>
    <name type="synonym">Abies menziesii</name>
    <dbReference type="NCBI Taxonomy" id="3357"/>
    <lineage>
        <taxon>Eukaryota</taxon>
        <taxon>Viridiplantae</taxon>
        <taxon>Streptophyta</taxon>
        <taxon>Embryophyta</taxon>
        <taxon>Tracheophyta</taxon>
        <taxon>Spermatophyta</taxon>
        <taxon>Pinopsida</taxon>
        <taxon>Pinidae</taxon>
        <taxon>Conifers I</taxon>
        <taxon>Pinales</taxon>
        <taxon>Pinaceae</taxon>
        <taxon>Pseudotsuga</taxon>
    </lineage>
</organism>